<accession>A0ABY3N0V2</accession>
<evidence type="ECO:0000259" key="13">
    <source>
        <dbReference type="Pfam" id="PF13632"/>
    </source>
</evidence>
<feature type="transmembrane region" description="Helical" evidence="12">
    <location>
        <begin position="444"/>
        <end position="467"/>
    </location>
</feature>
<evidence type="ECO:0000256" key="11">
    <source>
        <dbReference type="ARBA" id="ARBA00023136"/>
    </source>
</evidence>
<keyword evidence="10 12" id="KW-1133">Transmembrane helix</keyword>
<evidence type="ECO:0000256" key="8">
    <source>
        <dbReference type="ARBA" id="ARBA00022679"/>
    </source>
</evidence>
<keyword evidence="9 12" id="KW-0812">Transmembrane</keyword>
<evidence type="ECO:0000256" key="9">
    <source>
        <dbReference type="ARBA" id="ARBA00022692"/>
    </source>
</evidence>
<dbReference type="Proteomes" id="UP000815846">
    <property type="component" value="Unassembled WGS sequence"/>
</dbReference>
<dbReference type="SUPFAM" id="SSF53448">
    <property type="entry name" value="Nucleotide-diphospho-sugar transferases"/>
    <property type="match status" value="1"/>
</dbReference>
<evidence type="ECO:0000256" key="4">
    <source>
        <dbReference type="ARBA" id="ARBA00020585"/>
    </source>
</evidence>
<comment type="similarity">
    <text evidence="3">Belongs to the glycosyltransferase 2 family. OpgH subfamily.</text>
</comment>
<evidence type="ECO:0000256" key="10">
    <source>
        <dbReference type="ARBA" id="ARBA00022989"/>
    </source>
</evidence>
<comment type="caution">
    <text evidence="14">The sequence shown here is derived from an EMBL/GenBank/DDBJ whole genome shotgun (WGS) entry which is preliminary data.</text>
</comment>
<evidence type="ECO:0000256" key="6">
    <source>
        <dbReference type="ARBA" id="ARBA00022519"/>
    </source>
</evidence>
<keyword evidence="5" id="KW-1003">Cell membrane</keyword>
<dbReference type="PANTHER" id="PTHR43867:SF5">
    <property type="entry name" value="GLUCANS BIOSYNTHESIS GLUCOSYLTRANSFERASE H"/>
    <property type="match status" value="1"/>
</dbReference>
<name>A0ABY3N0V2_9GAMM</name>
<dbReference type="Pfam" id="PF13632">
    <property type="entry name" value="Glyco_trans_2_3"/>
    <property type="match status" value="1"/>
</dbReference>
<organism evidence="14 15">
    <name type="scientific">Colwellia echini</name>
    <dbReference type="NCBI Taxonomy" id="1982103"/>
    <lineage>
        <taxon>Bacteria</taxon>
        <taxon>Pseudomonadati</taxon>
        <taxon>Pseudomonadota</taxon>
        <taxon>Gammaproteobacteria</taxon>
        <taxon>Alteromonadales</taxon>
        <taxon>Colwelliaceae</taxon>
        <taxon>Colwellia</taxon>
    </lineage>
</organism>
<feature type="transmembrane region" description="Helical" evidence="12">
    <location>
        <begin position="404"/>
        <end position="424"/>
    </location>
</feature>
<sequence length="701" mass="78462">MALPMDTINLKEQATPPENKLAMPAQDFNKNLNTKYGLQGWRAFIARIITFLGALSLTGYATCQMVLIVSGGTVTFLQWVMVCLFAITFVWIALAACAAVCGFIFSGKSTFKDKVDISGKKTVLLMPTYNEDPSETCAALYSMGENIAAEGLGDLFEIFIISDSNNPDVWVKETAAVQQLKDALAGKVNVWYRRRHDNKAKKAGNVHEFVSRWGARYDYMLVLDADSLLSVETLKTLMEEMATDDNSGIIQTLPCLYRGDTLFARLQQFAGTIYGPIVARGVTAWQGNDGNYWGHNAIIRVKAFAESAGLPTLGGVKPFKGDILSHDFVEAALMRRAGWSVKMLPGLKGSWEESPPSLSDVAIRDRRWAQGNIQHLAVLKAKGLRWPNRFHMITGVMGYMASPFWLALILVGIVIAIQIHYVNVEYFTDQHSLFPNWPMFDSERMIALFVFTMGILIVPKVLGLLRAFFHTPLRKPLGIIRLTLGAIIEMFFSILYAPIFMLIHTKHIFDIFRGRDSGWATQQRQYKGTPWSLLCKQHCGHTLVGLSITAILYYYSPMLLVWLLPTVIGLIFSIPLSALSGSRTLAKVFRFCGILTIPEEVQESPIMQQRDKFAEKLQKSIEHIDLAALLNNSDLQRVHFTMAGTVPKPKRGQPNVNKISADCKINDANLQQEALDWFTKSEVMEVLSEPLLFKKLALKTI</sequence>
<protein>
    <recommendedName>
        <fullName evidence="4">Glucans biosynthesis glucosyltransferase H</fullName>
    </recommendedName>
</protein>
<feature type="transmembrane region" description="Helical" evidence="12">
    <location>
        <begin position="44"/>
        <end position="70"/>
    </location>
</feature>
<dbReference type="NCBIfam" id="NF003962">
    <property type="entry name" value="PRK05454.2-5"/>
    <property type="match status" value="1"/>
</dbReference>
<keyword evidence="11 12" id="KW-0472">Membrane</keyword>
<dbReference type="PANTHER" id="PTHR43867">
    <property type="entry name" value="CELLULOSE SYNTHASE CATALYTIC SUBUNIT A [UDP-FORMING]"/>
    <property type="match status" value="1"/>
</dbReference>
<dbReference type="EMBL" id="PJAI02000001">
    <property type="protein sequence ID" value="TYK67075.1"/>
    <property type="molecule type" value="Genomic_DNA"/>
</dbReference>
<feature type="transmembrane region" description="Helical" evidence="12">
    <location>
        <begin position="76"/>
        <end position="105"/>
    </location>
</feature>
<keyword evidence="15" id="KW-1185">Reference proteome</keyword>
<comment type="pathway">
    <text evidence="2">Glycan metabolism; osmoregulated periplasmic glucan (OPG) biosynthesis.</text>
</comment>
<evidence type="ECO:0000256" key="1">
    <source>
        <dbReference type="ARBA" id="ARBA00004429"/>
    </source>
</evidence>
<comment type="subcellular location">
    <subcellularLocation>
        <location evidence="1">Cell inner membrane</location>
        <topology evidence="1">Multi-pass membrane protein</topology>
    </subcellularLocation>
</comment>
<dbReference type="NCBIfam" id="NF003958">
    <property type="entry name" value="PRK05454.2-1"/>
    <property type="match status" value="1"/>
</dbReference>
<evidence type="ECO:0000256" key="3">
    <source>
        <dbReference type="ARBA" id="ARBA00009337"/>
    </source>
</evidence>
<keyword evidence="7" id="KW-0328">Glycosyltransferase</keyword>
<evidence type="ECO:0000256" key="2">
    <source>
        <dbReference type="ARBA" id="ARBA00005001"/>
    </source>
</evidence>
<dbReference type="InterPro" id="IPR029044">
    <property type="entry name" value="Nucleotide-diphossugar_trans"/>
</dbReference>
<dbReference type="Gene3D" id="3.90.550.10">
    <property type="entry name" value="Spore Coat Polysaccharide Biosynthesis Protein SpsA, Chain A"/>
    <property type="match status" value="1"/>
</dbReference>
<dbReference type="CDD" id="cd04191">
    <property type="entry name" value="Glucan_BSP_MdoH"/>
    <property type="match status" value="1"/>
</dbReference>
<keyword evidence="8" id="KW-0808">Transferase</keyword>
<evidence type="ECO:0000313" key="14">
    <source>
        <dbReference type="EMBL" id="TYK67075.1"/>
    </source>
</evidence>
<reference evidence="14 15" key="1">
    <citation type="submission" date="2019-08" db="EMBL/GenBank/DDBJ databases">
        <title>Microbe sample from Colwellia echini.</title>
        <authorList>
            <person name="Christiansen L."/>
            <person name="Pathiraja D."/>
            <person name="Schultz-Johansen M."/>
            <person name="Choi I.-G."/>
            <person name="Stougaard P."/>
        </authorList>
    </citation>
    <scope>NUCLEOTIDE SEQUENCE [LARGE SCALE GENOMIC DNA]</scope>
    <source>
        <strain evidence="14 15">A3</strain>
    </source>
</reference>
<feature type="transmembrane region" description="Helical" evidence="12">
    <location>
        <begin position="479"/>
        <end position="503"/>
    </location>
</feature>
<evidence type="ECO:0000256" key="5">
    <source>
        <dbReference type="ARBA" id="ARBA00022475"/>
    </source>
</evidence>
<proteinExistence type="inferred from homology"/>
<evidence type="ECO:0000256" key="7">
    <source>
        <dbReference type="ARBA" id="ARBA00022676"/>
    </source>
</evidence>
<gene>
    <name evidence="14" type="primary">mdoH</name>
    <name evidence="14" type="ORF">CWS31_000600</name>
</gene>
<keyword evidence="6" id="KW-0997">Cell inner membrane</keyword>
<evidence type="ECO:0000313" key="15">
    <source>
        <dbReference type="Proteomes" id="UP000815846"/>
    </source>
</evidence>
<feature type="domain" description="Glycosyltransferase 2-like" evidence="13">
    <location>
        <begin position="221"/>
        <end position="415"/>
    </location>
</feature>
<evidence type="ECO:0000256" key="12">
    <source>
        <dbReference type="SAM" id="Phobius"/>
    </source>
</evidence>
<dbReference type="RefSeq" id="WP_101343225.1">
    <property type="nucleotide sequence ID" value="NZ_PJAI02000001.1"/>
</dbReference>
<dbReference type="InterPro" id="IPR001173">
    <property type="entry name" value="Glyco_trans_2-like"/>
</dbReference>
<dbReference type="InterPro" id="IPR050321">
    <property type="entry name" value="Glycosyltr_2/OpgH_subfam"/>
</dbReference>
<feature type="transmembrane region" description="Helical" evidence="12">
    <location>
        <begin position="559"/>
        <end position="580"/>
    </location>
</feature>